<keyword evidence="3" id="KW-1185">Reference proteome</keyword>
<dbReference type="AlphaFoldDB" id="W2SKU2"/>
<dbReference type="OrthoDB" id="5845716at2759"/>
<organism evidence="2 3">
    <name type="scientific">Necator americanus</name>
    <name type="common">Human hookworm</name>
    <dbReference type="NCBI Taxonomy" id="51031"/>
    <lineage>
        <taxon>Eukaryota</taxon>
        <taxon>Metazoa</taxon>
        <taxon>Ecdysozoa</taxon>
        <taxon>Nematoda</taxon>
        <taxon>Chromadorea</taxon>
        <taxon>Rhabditida</taxon>
        <taxon>Rhabditina</taxon>
        <taxon>Rhabditomorpha</taxon>
        <taxon>Strongyloidea</taxon>
        <taxon>Ancylostomatidae</taxon>
        <taxon>Bunostominae</taxon>
        <taxon>Necator</taxon>
    </lineage>
</organism>
<accession>W2SKU2</accession>
<evidence type="ECO:0000313" key="2">
    <source>
        <dbReference type="EMBL" id="ETN69486.1"/>
    </source>
</evidence>
<dbReference type="InterPro" id="IPR036085">
    <property type="entry name" value="PAZ_dom_sf"/>
</dbReference>
<dbReference type="STRING" id="51031.W2SKU2"/>
<dbReference type="PANTHER" id="PTHR22891">
    <property type="entry name" value="EUKARYOTIC TRANSLATION INITIATION FACTOR 2C"/>
    <property type="match status" value="1"/>
</dbReference>
<dbReference type="Gene3D" id="2.170.260.10">
    <property type="entry name" value="paz domain"/>
    <property type="match status" value="1"/>
</dbReference>
<dbReference type="KEGG" id="nai:NECAME_15257"/>
<dbReference type="EMBL" id="KI669099">
    <property type="protein sequence ID" value="ETN69486.1"/>
    <property type="molecule type" value="Genomic_DNA"/>
</dbReference>
<feature type="non-terminal residue" evidence="2">
    <location>
        <position position="1"/>
    </location>
</feature>
<protein>
    <submittedName>
        <fullName evidence="2">PAZ domain protein</fullName>
    </submittedName>
</protein>
<name>W2SKU2_NECAM</name>
<gene>
    <name evidence="2" type="ORF">NECAME_15257</name>
</gene>
<reference evidence="3" key="1">
    <citation type="journal article" date="2014" name="Nat. Genet.">
        <title>Genome of the human hookworm Necator americanus.</title>
        <authorList>
            <person name="Tang Y.T."/>
            <person name="Gao X."/>
            <person name="Rosa B.A."/>
            <person name="Abubucker S."/>
            <person name="Hallsworth-Pepin K."/>
            <person name="Martin J."/>
            <person name="Tyagi R."/>
            <person name="Heizer E."/>
            <person name="Zhang X."/>
            <person name="Bhonagiri-Palsikar V."/>
            <person name="Minx P."/>
            <person name="Warren W.C."/>
            <person name="Wang Q."/>
            <person name="Zhan B."/>
            <person name="Hotez P.J."/>
            <person name="Sternberg P.W."/>
            <person name="Dougall A."/>
            <person name="Gaze S.T."/>
            <person name="Mulvenna J."/>
            <person name="Sotillo J."/>
            <person name="Ranganathan S."/>
            <person name="Rabelo E.M."/>
            <person name="Wilson R.K."/>
            <person name="Felgner P.L."/>
            <person name="Bethony J."/>
            <person name="Hawdon J.M."/>
            <person name="Gasser R.B."/>
            <person name="Loukas A."/>
            <person name="Mitreva M."/>
        </authorList>
    </citation>
    <scope>NUCLEOTIDE SEQUENCE [LARGE SCALE GENOMIC DNA]</scope>
</reference>
<proteinExistence type="predicted"/>
<dbReference type="SUPFAM" id="SSF101690">
    <property type="entry name" value="PAZ domain"/>
    <property type="match status" value="1"/>
</dbReference>
<dbReference type="Proteomes" id="UP000053676">
    <property type="component" value="Unassembled WGS sequence"/>
</dbReference>
<sequence length="513" mass="58356">AKKIEKTSSSEITSGGCAAQRSSRFSGGDVCEIMLAPKKEPAFREEKRQVQLLTNFWELKVQSKIVYRHDVAVYLGIPENQKAFDLLRGFRDDTATVARRKLCTDAVRYAIGYYHILSEGSAVVHDGGGMLFSSENLTPALKEYDGVLPITVHELEYEYYRFIRDDVRRHINKITIEITPCREAASSFDMANLSSQTSVADYRTPFVDRMGTFFKKQAVVTSVRDIHGLRNVEMFDFSMNENGRMNSKWSEVNQYIRGVRMNYDGFGSSFSFIASGISKEPIENLKDTLTTNTKAEVRVLSKFAGANIRINPNWPAVVFRTQTRCHYFPMELVQIAANQRVPLEKQLLANSASRADRPEVRLEKIYSVLEALNLHDSGCKNQFLRAFGISVAARPMEVLGFRRKPPGVLFADQNECVIDDSKCNWRSKSDAKFVDGGNVDRIIIVHSDETARLPRIVRDVLITMFQLRGMRCRMFEAAFLSSRNIYEMEHQLEQVGCSILTNFFIQVPTLFVD</sequence>
<evidence type="ECO:0000313" key="3">
    <source>
        <dbReference type="Proteomes" id="UP000053676"/>
    </source>
</evidence>
<feature type="region of interest" description="Disordered" evidence="1">
    <location>
        <begin position="1"/>
        <end position="23"/>
    </location>
</feature>
<evidence type="ECO:0000256" key="1">
    <source>
        <dbReference type="SAM" id="MobiDB-lite"/>
    </source>
</evidence>